<evidence type="ECO:0000256" key="10">
    <source>
        <dbReference type="RuleBase" id="RU351113"/>
    </source>
</evidence>
<evidence type="ECO:0000256" key="7">
    <source>
        <dbReference type="ARBA" id="ARBA00023136"/>
    </source>
</evidence>
<feature type="transmembrane region" description="Helical" evidence="10">
    <location>
        <begin position="124"/>
        <end position="151"/>
    </location>
</feature>
<evidence type="ECO:0000256" key="4">
    <source>
        <dbReference type="ARBA" id="ARBA00022692"/>
    </source>
</evidence>
<keyword evidence="9 10" id="KW-0807">Transducer</keyword>
<dbReference type="EMBL" id="QOIP01000010">
    <property type="protein sequence ID" value="RLU17767.1"/>
    <property type="molecule type" value="Genomic_DNA"/>
</dbReference>
<feature type="transmembrane region" description="Helical" evidence="10">
    <location>
        <begin position="374"/>
        <end position="391"/>
    </location>
</feature>
<dbReference type="GO" id="GO:0005549">
    <property type="term" value="F:odorant binding"/>
    <property type="evidence" value="ECO:0007669"/>
    <property type="project" value="InterPro"/>
</dbReference>
<dbReference type="GO" id="GO:0007165">
    <property type="term" value="P:signal transduction"/>
    <property type="evidence" value="ECO:0007669"/>
    <property type="project" value="UniProtKB-KW"/>
</dbReference>
<evidence type="ECO:0000256" key="9">
    <source>
        <dbReference type="ARBA" id="ARBA00023224"/>
    </source>
</evidence>
<feature type="transmembrane region" description="Helical" evidence="10">
    <location>
        <begin position="174"/>
        <end position="197"/>
    </location>
</feature>
<evidence type="ECO:0000313" key="11">
    <source>
        <dbReference type="EMBL" id="EZA55369.1"/>
    </source>
</evidence>
<dbReference type="AlphaFoldDB" id="A0A026WJS5"/>
<feature type="transmembrane region" description="Helical" evidence="10">
    <location>
        <begin position="338"/>
        <end position="354"/>
    </location>
</feature>
<comment type="similarity">
    <text evidence="10">Belongs to the insect chemoreceptor superfamily. Heteromeric odorant receptor channel (TC 1.A.69) family.</text>
</comment>
<name>A0A026WJS5_OOCBI</name>
<keyword evidence="7 10" id="KW-0472">Membrane</keyword>
<evidence type="ECO:0000256" key="2">
    <source>
        <dbReference type="ARBA" id="ARBA00022475"/>
    </source>
</evidence>
<dbReference type="OrthoDB" id="7530072at2759"/>
<dbReference type="Pfam" id="PF02949">
    <property type="entry name" value="7tm_6"/>
    <property type="match status" value="1"/>
</dbReference>
<evidence type="ECO:0000313" key="12">
    <source>
        <dbReference type="EMBL" id="RLU17767.1"/>
    </source>
</evidence>
<keyword evidence="4 10" id="KW-0812">Transmembrane</keyword>
<evidence type="ECO:0000256" key="3">
    <source>
        <dbReference type="ARBA" id="ARBA00022606"/>
    </source>
</evidence>
<dbReference type="GO" id="GO:0005886">
    <property type="term" value="C:plasma membrane"/>
    <property type="evidence" value="ECO:0007669"/>
    <property type="project" value="UniProtKB-SubCell"/>
</dbReference>
<sequence length="412" mass="47964">MDFLGERYYKLNRILLVCVGLWPYDTSPLKKIQIIFFEALFLSILLCQLNVFLVENCDIAKIMKILMFFLINCIVIIEYNSGLLLTNTIKYIFTRVHYDWTILKNQAELDIIQKYACNARFHTIAFMLLGTFMCAGLFILSSIPFILNAIIPLNESRPLWLPIIVEYFVDQERYFFAILTHIFMTTFAGCITLAGIATMHIAYALHNCAIFEIVSYRMEHIFEENILQMSKDIREHILHERLIHVVYLHRRAIDLTNILTNGFATLYVILLLFGIASTSFSVFHFFNVLTSLNNVLEVIETSTLILIHLYYLYVGNYVGQSIIDTSTNIFRTTYNTKWYAAPLWLQKVILFIMQRSSIRSTLTAASLFDASLEGFATLMSMSMSYVMFMLSTRSQQENMQKNYNYDLVEFDL</sequence>
<keyword evidence="5 10" id="KW-0552">Olfaction</keyword>
<comment type="subcellular location">
    <subcellularLocation>
        <location evidence="1 10">Cell membrane</location>
        <topology evidence="1 10">Multi-pass membrane protein</topology>
    </subcellularLocation>
</comment>
<keyword evidence="3 10" id="KW-0716">Sensory transduction</keyword>
<organism evidence="11 13">
    <name type="scientific">Ooceraea biroi</name>
    <name type="common">Clonal raider ant</name>
    <name type="synonym">Cerapachys biroi</name>
    <dbReference type="NCBI Taxonomy" id="2015173"/>
    <lineage>
        <taxon>Eukaryota</taxon>
        <taxon>Metazoa</taxon>
        <taxon>Ecdysozoa</taxon>
        <taxon>Arthropoda</taxon>
        <taxon>Hexapoda</taxon>
        <taxon>Insecta</taxon>
        <taxon>Pterygota</taxon>
        <taxon>Neoptera</taxon>
        <taxon>Endopterygota</taxon>
        <taxon>Hymenoptera</taxon>
        <taxon>Apocrita</taxon>
        <taxon>Aculeata</taxon>
        <taxon>Formicoidea</taxon>
        <taxon>Formicidae</taxon>
        <taxon>Dorylinae</taxon>
        <taxon>Ooceraea</taxon>
    </lineage>
</organism>
<dbReference type="InterPro" id="IPR004117">
    <property type="entry name" value="7tm6_olfct_rcpt"/>
</dbReference>
<evidence type="ECO:0000313" key="13">
    <source>
        <dbReference type="Proteomes" id="UP000053097"/>
    </source>
</evidence>
<accession>A0A026WJS5</accession>
<reference evidence="11 13" key="1">
    <citation type="journal article" date="2014" name="Curr. Biol.">
        <title>The genome of the clonal raider ant Cerapachys biroi.</title>
        <authorList>
            <person name="Oxley P.R."/>
            <person name="Ji L."/>
            <person name="Fetter-Pruneda I."/>
            <person name="McKenzie S.K."/>
            <person name="Li C."/>
            <person name="Hu H."/>
            <person name="Zhang G."/>
            <person name="Kronauer D.J."/>
        </authorList>
    </citation>
    <scope>NUCLEOTIDE SEQUENCE [LARGE SCALE GENOMIC DNA]</scope>
</reference>
<evidence type="ECO:0000256" key="5">
    <source>
        <dbReference type="ARBA" id="ARBA00022725"/>
    </source>
</evidence>
<protein>
    <recommendedName>
        <fullName evidence="10">Odorant receptor</fullName>
    </recommendedName>
</protein>
<feature type="transmembrane region" description="Helical" evidence="10">
    <location>
        <begin position="258"/>
        <end position="286"/>
    </location>
</feature>
<reference evidence="12" key="3">
    <citation type="submission" date="2018-07" db="EMBL/GenBank/DDBJ databases">
        <authorList>
            <person name="Mckenzie S.K."/>
            <person name="Kronauer D.J.C."/>
        </authorList>
    </citation>
    <scope>NUCLEOTIDE SEQUENCE</scope>
    <source>
        <strain evidence="12">Clonal line C1</strain>
    </source>
</reference>
<dbReference type="PANTHER" id="PTHR21137:SF35">
    <property type="entry name" value="ODORANT RECEPTOR 19A-RELATED"/>
    <property type="match status" value="1"/>
</dbReference>
<keyword evidence="2" id="KW-1003">Cell membrane</keyword>
<proteinExistence type="inferred from homology"/>
<keyword evidence="13" id="KW-1185">Reference proteome</keyword>
<dbReference type="Proteomes" id="UP000053097">
    <property type="component" value="Unassembled WGS sequence"/>
</dbReference>
<keyword evidence="6 10" id="KW-1133">Transmembrane helix</keyword>
<dbReference type="Proteomes" id="UP000279307">
    <property type="component" value="Chromosome 10"/>
</dbReference>
<evidence type="ECO:0000256" key="1">
    <source>
        <dbReference type="ARBA" id="ARBA00004651"/>
    </source>
</evidence>
<dbReference type="OMA" id="ILTHIFM"/>
<gene>
    <name evidence="12" type="ORF">DMN91_010004</name>
    <name evidence="11" type="ORF">X777_04765</name>
</gene>
<feature type="transmembrane region" description="Helical" evidence="10">
    <location>
        <begin position="298"/>
        <end position="318"/>
    </location>
</feature>
<feature type="transmembrane region" description="Helical" evidence="10">
    <location>
        <begin position="34"/>
        <end position="53"/>
    </location>
</feature>
<dbReference type="PANTHER" id="PTHR21137">
    <property type="entry name" value="ODORANT RECEPTOR"/>
    <property type="match status" value="1"/>
</dbReference>
<evidence type="ECO:0000256" key="6">
    <source>
        <dbReference type="ARBA" id="ARBA00022989"/>
    </source>
</evidence>
<dbReference type="GO" id="GO:0004984">
    <property type="term" value="F:olfactory receptor activity"/>
    <property type="evidence" value="ECO:0007669"/>
    <property type="project" value="InterPro"/>
</dbReference>
<dbReference type="EMBL" id="KK107208">
    <property type="protein sequence ID" value="EZA55369.1"/>
    <property type="molecule type" value="Genomic_DNA"/>
</dbReference>
<evidence type="ECO:0000256" key="8">
    <source>
        <dbReference type="ARBA" id="ARBA00023170"/>
    </source>
</evidence>
<reference evidence="12" key="2">
    <citation type="journal article" date="2018" name="Genome Res.">
        <title>The genomic architecture and molecular evolution of ant odorant receptors.</title>
        <authorList>
            <person name="McKenzie S.K."/>
            <person name="Kronauer D.J.C."/>
        </authorList>
    </citation>
    <scope>NUCLEOTIDE SEQUENCE [LARGE SCALE GENOMIC DNA]</scope>
    <source>
        <strain evidence="12">Clonal line C1</strain>
    </source>
</reference>
<keyword evidence="8 10" id="KW-0675">Receptor</keyword>